<name>A0A223KSM6_9BACI</name>
<protein>
    <submittedName>
        <fullName evidence="2">Uncharacterized protein</fullName>
    </submittedName>
</protein>
<keyword evidence="3" id="KW-1185">Reference proteome</keyword>
<dbReference type="EMBL" id="CP018866">
    <property type="protein sequence ID" value="AST92495.1"/>
    <property type="molecule type" value="Genomic_DNA"/>
</dbReference>
<sequence>MGSLDVTMFIVLLLCAAVGMTIALIIFTSIFVQSRAKGYIYILMLIAGSATLLISIYETSPILAAAILILYAILTVLTCFNVKKKLNEAEL</sequence>
<proteinExistence type="predicted"/>
<gene>
    <name evidence="2" type="ORF">BC6307_14930</name>
</gene>
<dbReference type="KEGG" id="bcoh:BC6307_14930"/>
<dbReference type="RefSeq" id="WP_066416480.1">
    <property type="nucleotide sequence ID" value="NZ_CP018866.1"/>
</dbReference>
<feature type="transmembrane region" description="Helical" evidence="1">
    <location>
        <begin position="6"/>
        <end position="32"/>
    </location>
</feature>
<accession>A0A223KSM6</accession>
<evidence type="ECO:0000256" key="1">
    <source>
        <dbReference type="SAM" id="Phobius"/>
    </source>
</evidence>
<keyword evidence="1" id="KW-0812">Transmembrane</keyword>
<evidence type="ECO:0000313" key="2">
    <source>
        <dbReference type="EMBL" id="AST92495.1"/>
    </source>
</evidence>
<keyword evidence="1" id="KW-0472">Membrane</keyword>
<feature type="transmembrane region" description="Helical" evidence="1">
    <location>
        <begin position="39"/>
        <end position="57"/>
    </location>
</feature>
<reference evidence="2 3" key="1">
    <citation type="submission" date="2016-12" db="EMBL/GenBank/DDBJ databases">
        <title>The whole genome sequencing and assembly of Bacillus cohnii DSM 6307T strain.</title>
        <authorList>
            <person name="Lee Y.-J."/>
            <person name="Yi H."/>
            <person name="Bahn Y.-S."/>
            <person name="Kim J.F."/>
            <person name="Lee D.-W."/>
        </authorList>
    </citation>
    <scope>NUCLEOTIDE SEQUENCE [LARGE SCALE GENOMIC DNA]</scope>
    <source>
        <strain evidence="2 3">DSM 6307</strain>
    </source>
</reference>
<dbReference type="AlphaFoldDB" id="A0A223KSM6"/>
<feature type="transmembrane region" description="Helical" evidence="1">
    <location>
        <begin position="63"/>
        <end position="82"/>
    </location>
</feature>
<dbReference type="Proteomes" id="UP000215224">
    <property type="component" value="Chromosome"/>
</dbReference>
<dbReference type="STRING" id="1314751.GCA_001591425_02447"/>
<organism evidence="2 3">
    <name type="scientific">Sutcliffiella cohnii</name>
    <dbReference type="NCBI Taxonomy" id="33932"/>
    <lineage>
        <taxon>Bacteria</taxon>
        <taxon>Bacillati</taxon>
        <taxon>Bacillota</taxon>
        <taxon>Bacilli</taxon>
        <taxon>Bacillales</taxon>
        <taxon>Bacillaceae</taxon>
        <taxon>Sutcliffiella</taxon>
    </lineage>
</organism>
<keyword evidence="1" id="KW-1133">Transmembrane helix</keyword>
<evidence type="ECO:0000313" key="3">
    <source>
        <dbReference type="Proteomes" id="UP000215224"/>
    </source>
</evidence>